<keyword evidence="2" id="KW-1185">Reference proteome</keyword>
<gene>
    <name evidence="1" type="ORF">Patl1_20867</name>
</gene>
<evidence type="ECO:0000313" key="1">
    <source>
        <dbReference type="EMBL" id="KAJ0100602.1"/>
    </source>
</evidence>
<protein>
    <submittedName>
        <fullName evidence="1">Uncharacterized protein</fullName>
    </submittedName>
</protein>
<dbReference type="Proteomes" id="UP001164250">
    <property type="component" value="Chromosome 4"/>
</dbReference>
<name>A0ACC1BNV6_9ROSI</name>
<comment type="caution">
    <text evidence="1">The sequence shown here is derived from an EMBL/GenBank/DDBJ whole genome shotgun (WGS) entry which is preliminary data.</text>
</comment>
<proteinExistence type="predicted"/>
<organism evidence="1 2">
    <name type="scientific">Pistacia atlantica</name>
    <dbReference type="NCBI Taxonomy" id="434234"/>
    <lineage>
        <taxon>Eukaryota</taxon>
        <taxon>Viridiplantae</taxon>
        <taxon>Streptophyta</taxon>
        <taxon>Embryophyta</taxon>
        <taxon>Tracheophyta</taxon>
        <taxon>Spermatophyta</taxon>
        <taxon>Magnoliopsida</taxon>
        <taxon>eudicotyledons</taxon>
        <taxon>Gunneridae</taxon>
        <taxon>Pentapetalae</taxon>
        <taxon>rosids</taxon>
        <taxon>malvids</taxon>
        <taxon>Sapindales</taxon>
        <taxon>Anacardiaceae</taxon>
        <taxon>Pistacia</taxon>
    </lineage>
</organism>
<dbReference type="EMBL" id="CM047900">
    <property type="protein sequence ID" value="KAJ0100602.1"/>
    <property type="molecule type" value="Genomic_DNA"/>
</dbReference>
<accession>A0ACC1BNV6</accession>
<sequence length="209" mass="23336">MIPLSAHYGLHLLKDTPPCSTALELLNHYRVPHFFTRALPTCLSSVIDDLPNKPGPHGPLNHPMYLLHQHIIPTPPPKAPRNTTDQPGPSSTPPGPPPNFMMSSSGSNPITDFLTHHTPQTSPQYKIFPIHYTTLEESSSSEDSDETSSIESDSPVVFMNQAYKHLLLLLSPLLKILLNLWTPLNLPIHLFPYPQTQYTPPFFRALVQS</sequence>
<evidence type="ECO:0000313" key="2">
    <source>
        <dbReference type="Proteomes" id="UP001164250"/>
    </source>
</evidence>
<reference evidence="2" key="1">
    <citation type="journal article" date="2023" name="G3 (Bethesda)">
        <title>Genome assembly and association tests identify interacting loci associated with vigor, precocity, and sex in interspecific pistachio rootstocks.</title>
        <authorList>
            <person name="Palmer W."/>
            <person name="Jacygrad E."/>
            <person name="Sagayaradj S."/>
            <person name="Cavanaugh K."/>
            <person name="Han R."/>
            <person name="Bertier L."/>
            <person name="Beede B."/>
            <person name="Kafkas S."/>
            <person name="Golino D."/>
            <person name="Preece J."/>
            <person name="Michelmore R."/>
        </authorList>
    </citation>
    <scope>NUCLEOTIDE SEQUENCE [LARGE SCALE GENOMIC DNA]</scope>
</reference>